<dbReference type="GO" id="GO:0071949">
    <property type="term" value="F:FAD binding"/>
    <property type="evidence" value="ECO:0007669"/>
    <property type="project" value="InterPro"/>
</dbReference>
<comment type="caution">
    <text evidence="4">The sequence shown here is derived from an EMBL/GenBank/DDBJ whole genome shotgun (WGS) entry which is preliminary data.</text>
</comment>
<dbReference type="PANTHER" id="PTHR13789">
    <property type="entry name" value="MONOOXYGENASE"/>
    <property type="match status" value="1"/>
</dbReference>
<dbReference type="Gene3D" id="3.50.50.60">
    <property type="entry name" value="FAD/NAD(P)-binding domain"/>
    <property type="match status" value="1"/>
</dbReference>
<sequence>MKIVIVGAGVAGAILARRLARLPGVELHCLERVGPDDHAEAGTGLNVGPNAIKALRRLDAELAAEVEAASLPWTRWDIALTNGTPLMALPLAQVADNPGIRIRWSELYRVLRQGAGPAIRYGCTLESVGASTAAPGKTRVRFTQDGATHEIDGIDLLVGTDGRYSRVRETFSGAPEPRHIGVAILRVLVPDTSAGLVDDYGQWFSGCHRLLAFRVPPDHVYIAATYPVAPGAPVQDAWKTEAVMRATYQPAQGEASPAVRWLLDAMCAQLHDAHWARMQEADVRFAEPDVDVLYLGDSAHGMAPTLGQGATQAMEDACAAALIVEDAWARDQRTPRVWLDRIAEARSERLRFVMDLSVRATDTMLEGADPVAGTRWKTEAPFQAELAALFRDVALGVPDDASAQAGAATTSAAAMPAA</sequence>
<feature type="domain" description="FAD-binding" evidence="3">
    <location>
        <begin position="2"/>
        <end position="321"/>
    </location>
</feature>
<dbReference type="PRINTS" id="PR00420">
    <property type="entry name" value="RNGMNOXGNASE"/>
</dbReference>
<evidence type="ECO:0000259" key="3">
    <source>
        <dbReference type="Pfam" id="PF01494"/>
    </source>
</evidence>
<dbReference type="InterPro" id="IPR036188">
    <property type="entry name" value="FAD/NAD-bd_sf"/>
</dbReference>
<dbReference type="Proteomes" id="UP000255265">
    <property type="component" value="Unassembled WGS sequence"/>
</dbReference>
<evidence type="ECO:0000256" key="2">
    <source>
        <dbReference type="ARBA" id="ARBA00023033"/>
    </source>
</evidence>
<dbReference type="InterPro" id="IPR050493">
    <property type="entry name" value="FAD-dep_Monooxygenase_BioMet"/>
</dbReference>
<dbReference type="InterPro" id="IPR002938">
    <property type="entry name" value="FAD-bd"/>
</dbReference>
<proteinExistence type="predicted"/>
<dbReference type="OrthoDB" id="8591538at2"/>
<dbReference type="GO" id="GO:0004497">
    <property type="term" value="F:monooxygenase activity"/>
    <property type="evidence" value="ECO:0007669"/>
    <property type="project" value="UniProtKB-KW"/>
</dbReference>
<accession>A0A370FPE3</accession>
<organism evidence="4 5">
    <name type="scientific">Pseudacidovorax intermedius</name>
    <dbReference type="NCBI Taxonomy" id="433924"/>
    <lineage>
        <taxon>Bacteria</taxon>
        <taxon>Pseudomonadati</taxon>
        <taxon>Pseudomonadota</taxon>
        <taxon>Betaproteobacteria</taxon>
        <taxon>Burkholderiales</taxon>
        <taxon>Comamonadaceae</taxon>
        <taxon>Pseudacidovorax</taxon>
    </lineage>
</organism>
<dbReference type="Pfam" id="PF01494">
    <property type="entry name" value="FAD_binding_3"/>
    <property type="match status" value="1"/>
</dbReference>
<dbReference type="RefSeq" id="WP_114802001.1">
    <property type="nucleotide sequence ID" value="NZ_QQAV01000001.1"/>
</dbReference>
<keyword evidence="5" id="KW-1185">Reference proteome</keyword>
<name>A0A370FPE3_9BURK</name>
<dbReference type="SUPFAM" id="SSF51905">
    <property type="entry name" value="FAD/NAD(P)-binding domain"/>
    <property type="match status" value="1"/>
</dbReference>
<dbReference type="AlphaFoldDB" id="A0A370FPE3"/>
<reference evidence="4 5" key="1">
    <citation type="submission" date="2018-07" db="EMBL/GenBank/DDBJ databases">
        <title>Genomic Encyclopedia of Type Strains, Phase IV (KMG-IV): sequencing the most valuable type-strain genomes for metagenomic binning, comparative biology and taxonomic classification.</title>
        <authorList>
            <person name="Goeker M."/>
        </authorList>
    </citation>
    <scope>NUCLEOTIDE SEQUENCE [LARGE SCALE GENOMIC DNA]</scope>
    <source>
        <strain evidence="4 5">DSM 21352</strain>
    </source>
</reference>
<gene>
    <name evidence="4" type="ORF">DFR41_1011176</name>
</gene>
<evidence type="ECO:0000256" key="1">
    <source>
        <dbReference type="ARBA" id="ARBA00023002"/>
    </source>
</evidence>
<evidence type="ECO:0000313" key="4">
    <source>
        <dbReference type="EMBL" id="RDI29420.1"/>
    </source>
</evidence>
<keyword evidence="2" id="KW-0503">Monooxygenase</keyword>
<protein>
    <submittedName>
        <fullName evidence="4">Salicylate hydroxylase</fullName>
    </submittedName>
</protein>
<keyword evidence="1" id="KW-0560">Oxidoreductase</keyword>
<evidence type="ECO:0000313" key="5">
    <source>
        <dbReference type="Proteomes" id="UP000255265"/>
    </source>
</evidence>
<dbReference type="PANTHER" id="PTHR13789:SF309">
    <property type="entry name" value="PUTATIVE (AFU_ORTHOLOGUE AFUA_6G14510)-RELATED"/>
    <property type="match status" value="1"/>
</dbReference>
<dbReference type="EMBL" id="QQAV01000001">
    <property type="protein sequence ID" value="RDI29420.1"/>
    <property type="molecule type" value="Genomic_DNA"/>
</dbReference>